<dbReference type="Proteomes" id="UP000619293">
    <property type="component" value="Unassembled WGS sequence"/>
</dbReference>
<dbReference type="AlphaFoldDB" id="A0A8J3K530"/>
<dbReference type="EMBL" id="BONG01000052">
    <property type="protein sequence ID" value="GIF92857.1"/>
    <property type="molecule type" value="Genomic_DNA"/>
</dbReference>
<protein>
    <submittedName>
        <fullName evidence="2">Uncharacterized protein</fullName>
    </submittedName>
</protein>
<evidence type="ECO:0000313" key="3">
    <source>
        <dbReference type="Proteomes" id="UP000619293"/>
    </source>
</evidence>
<comment type="caution">
    <text evidence="2">The sequence shown here is derived from an EMBL/GenBank/DDBJ whole genome shotgun (WGS) entry which is preliminary data.</text>
</comment>
<name>A0A8J3K530_9ACTN</name>
<feature type="compositionally biased region" description="Low complexity" evidence="1">
    <location>
        <begin position="90"/>
        <end position="102"/>
    </location>
</feature>
<accession>A0A8J3K530</accession>
<proteinExistence type="predicted"/>
<evidence type="ECO:0000313" key="2">
    <source>
        <dbReference type="EMBL" id="GIF92857.1"/>
    </source>
</evidence>
<dbReference type="RefSeq" id="WP_191841395.1">
    <property type="nucleotide sequence ID" value="NZ_BAAALB010000019.1"/>
</dbReference>
<organism evidence="2 3">
    <name type="scientific">Catellatospora chokoriensis</name>
    <dbReference type="NCBI Taxonomy" id="310353"/>
    <lineage>
        <taxon>Bacteria</taxon>
        <taxon>Bacillati</taxon>
        <taxon>Actinomycetota</taxon>
        <taxon>Actinomycetes</taxon>
        <taxon>Micromonosporales</taxon>
        <taxon>Micromonosporaceae</taxon>
        <taxon>Catellatospora</taxon>
    </lineage>
</organism>
<gene>
    <name evidence="2" type="ORF">Cch02nite_63010</name>
</gene>
<evidence type="ECO:0000256" key="1">
    <source>
        <dbReference type="SAM" id="MobiDB-lite"/>
    </source>
</evidence>
<keyword evidence="3" id="KW-1185">Reference proteome</keyword>
<feature type="region of interest" description="Disordered" evidence="1">
    <location>
        <begin position="83"/>
        <end position="116"/>
    </location>
</feature>
<reference evidence="2 3" key="1">
    <citation type="submission" date="2021-01" db="EMBL/GenBank/DDBJ databases">
        <title>Whole genome shotgun sequence of Catellatospora chokoriensis NBRC 107358.</title>
        <authorList>
            <person name="Komaki H."/>
            <person name="Tamura T."/>
        </authorList>
    </citation>
    <scope>NUCLEOTIDE SEQUENCE [LARGE SCALE GENOMIC DNA]</scope>
    <source>
        <strain evidence="2 3">NBRC 107358</strain>
    </source>
</reference>
<sequence>MGIDEKFSNLSRRCAGRSMELVGKITHNTRWQIAGYTTWMAARDDETREKAKDAAKAMDALSAYGMAHLPPLAEHAAPSALGGAVGVGEPPTTTALPDLPATRPVPDRVPGGPALR</sequence>